<comment type="caution">
    <text evidence="2">The sequence shown here is derived from an EMBL/GenBank/DDBJ whole genome shotgun (WGS) entry which is preliminary data.</text>
</comment>
<keyword evidence="3" id="KW-1185">Reference proteome</keyword>
<evidence type="ECO:0000313" key="2">
    <source>
        <dbReference type="EMBL" id="KAH8989069.1"/>
    </source>
</evidence>
<gene>
    <name evidence="2" type="ORF">EDB92DRAFT_893985</name>
</gene>
<dbReference type="EMBL" id="JAKELL010000039">
    <property type="protein sequence ID" value="KAH8989069.1"/>
    <property type="molecule type" value="Genomic_DNA"/>
</dbReference>
<protein>
    <submittedName>
        <fullName evidence="2">Uncharacterized protein</fullName>
    </submittedName>
</protein>
<dbReference type="Proteomes" id="UP001201163">
    <property type="component" value="Unassembled WGS sequence"/>
</dbReference>
<evidence type="ECO:0000256" key="1">
    <source>
        <dbReference type="SAM" id="MobiDB-lite"/>
    </source>
</evidence>
<organism evidence="2 3">
    <name type="scientific">Lactarius akahatsu</name>
    <dbReference type="NCBI Taxonomy" id="416441"/>
    <lineage>
        <taxon>Eukaryota</taxon>
        <taxon>Fungi</taxon>
        <taxon>Dikarya</taxon>
        <taxon>Basidiomycota</taxon>
        <taxon>Agaricomycotina</taxon>
        <taxon>Agaricomycetes</taxon>
        <taxon>Russulales</taxon>
        <taxon>Russulaceae</taxon>
        <taxon>Lactarius</taxon>
    </lineage>
</organism>
<feature type="region of interest" description="Disordered" evidence="1">
    <location>
        <begin position="87"/>
        <end position="110"/>
    </location>
</feature>
<proteinExistence type="predicted"/>
<dbReference type="AlphaFoldDB" id="A0AAD4LIZ0"/>
<name>A0AAD4LIZ0_9AGAM</name>
<accession>A0AAD4LIZ0</accession>
<reference evidence="2" key="1">
    <citation type="submission" date="2022-01" db="EMBL/GenBank/DDBJ databases">
        <title>Comparative genomics reveals a dynamic genome evolution in the ectomycorrhizal milk-cap (Lactarius) mushrooms.</title>
        <authorList>
            <consortium name="DOE Joint Genome Institute"/>
            <person name="Lebreton A."/>
            <person name="Tang N."/>
            <person name="Kuo A."/>
            <person name="LaButti K."/>
            <person name="Drula E."/>
            <person name="Barry K."/>
            <person name="Clum A."/>
            <person name="Lipzen A."/>
            <person name="Mousain D."/>
            <person name="Ng V."/>
            <person name="Wang R."/>
            <person name="Wang X."/>
            <person name="Dai Y."/>
            <person name="Henrissat B."/>
            <person name="Grigoriev I.V."/>
            <person name="Guerin-Laguette A."/>
            <person name="Yu F."/>
            <person name="Martin F.M."/>
        </authorList>
    </citation>
    <scope>NUCLEOTIDE SEQUENCE</scope>
    <source>
        <strain evidence="2">QP</strain>
    </source>
</reference>
<evidence type="ECO:0000313" key="3">
    <source>
        <dbReference type="Proteomes" id="UP001201163"/>
    </source>
</evidence>
<sequence>MAYRVGRRRAPRSRAKLGCVNLHSLALRPPTEPQLLRNESLQRFIARENLTPSPFPANRYLGFRSPAAQCSTYSPQTFVATTQPRRMSALGNQPSASTAKNPRRNSGSRTSIFSREHLNIECSQGRERQGQTNENDACSLESIAPRHHGYAQCTRVVDTPIALLYTGLCAPSPQPVLLFFSSVWLYTVLFLPSPFPHVGIIRISPSLGSGQRANSNSRGC</sequence>